<accession>A0ABQ9X1C4</accession>
<sequence length="107" mass="12124">MNTTIVTFCYLSAPLSSTISDLRLKPSPTLSLRMGRTARMMRYLHAFLGCWIKQHVLASAEQELEHGVETKINRTLIAVHQLPYFSSLSNVSRFLVSDAEQCSESKY</sequence>
<dbReference type="EMBL" id="JARBJD010000254">
    <property type="protein sequence ID" value="KAK2945576.1"/>
    <property type="molecule type" value="Genomic_DNA"/>
</dbReference>
<name>A0ABQ9X1C4_9EUKA</name>
<gene>
    <name evidence="1" type="ORF">BLNAU_19482</name>
</gene>
<dbReference type="Proteomes" id="UP001281761">
    <property type="component" value="Unassembled WGS sequence"/>
</dbReference>
<evidence type="ECO:0000313" key="1">
    <source>
        <dbReference type="EMBL" id="KAK2945576.1"/>
    </source>
</evidence>
<evidence type="ECO:0000313" key="2">
    <source>
        <dbReference type="Proteomes" id="UP001281761"/>
    </source>
</evidence>
<protein>
    <submittedName>
        <fullName evidence="1">Uncharacterized protein</fullName>
    </submittedName>
</protein>
<organism evidence="1 2">
    <name type="scientific">Blattamonas nauphoetae</name>
    <dbReference type="NCBI Taxonomy" id="2049346"/>
    <lineage>
        <taxon>Eukaryota</taxon>
        <taxon>Metamonada</taxon>
        <taxon>Preaxostyla</taxon>
        <taxon>Oxymonadida</taxon>
        <taxon>Blattamonas</taxon>
    </lineage>
</organism>
<comment type="caution">
    <text evidence="1">The sequence shown here is derived from an EMBL/GenBank/DDBJ whole genome shotgun (WGS) entry which is preliminary data.</text>
</comment>
<keyword evidence="2" id="KW-1185">Reference proteome</keyword>
<reference evidence="1 2" key="1">
    <citation type="journal article" date="2022" name="bioRxiv">
        <title>Genomics of Preaxostyla Flagellates Illuminates Evolutionary Transitions and the Path Towards Mitochondrial Loss.</title>
        <authorList>
            <person name="Novak L.V.F."/>
            <person name="Treitli S.C."/>
            <person name="Pyrih J."/>
            <person name="Halakuc P."/>
            <person name="Pipaliya S.V."/>
            <person name="Vacek V."/>
            <person name="Brzon O."/>
            <person name="Soukal P."/>
            <person name="Eme L."/>
            <person name="Dacks J.B."/>
            <person name="Karnkowska A."/>
            <person name="Elias M."/>
            <person name="Hampl V."/>
        </authorList>
    </citation>
    <scope>NUCLEOTIDE SEQUENCE [LARGE SCALE GENOMIC DNA]</scope>
    <source>
        <strain evidence="1">NAU3</strain>
        <tissue evidence="1">Gut</tissue>
    </source>
</reference>
<proteinExistence type="predicted"/>